<keyword evidence="1" id="KW-1133">Transmembrane helix</keyword>
<feature type="transmembrane region" description="Helical" evidence="1">
    <location>
        <begin position="67"/>
        <end position="92"/>
    </location>
</feature>
<dbReference type="RefSeq" id="WP_284826479.1">
    <property type="nucleotide sequence ID" value="NZ_CP126969.1"/>
</dbReference>
<organism evidence="2 3">
    <name type="scientific">Corynebacterium breve</name>
    <dbReference type="NCBI Taxonomy" id="3049799"/>
    <lineage>
        <taxon>Bacteria</taxon>
        <taxon>Bacillati</taxon>
        <taxon>Actinomycetota</taxon>
        <taxon>Actinomycetes</taxon>
        <taxon>Mycobacteriales</taxon>
        <taxon>Corynebacteriaceae</taxon>
        <taxon>Corynebacterium</taxon>
    </lineage>
</organism>
<evidence type="ECO:0000313" key="3">
    <source>
        <dbReference type="Proteomes" id="UP001225598"/>
    </source>
</evidence>
<name>A0ABY8VJD0_9CORY</name>
<accession>A0ABY8VJD0</accession>
<sequence length="295" mass="31679">MSADSHATKKRSLLSYIADVFRGFLIGMAELVPGISGGTVALIVGIYEKALHNADLLVRRKFREVDWLFLVLVGIGMVGAVFGMSTLMHTFVSEYTDMSNGLFLGMVAVSILVPVGMMDRRTASWKLVALFVPSAIIGFIATGYISEPVENPSLIVIFFAAAIAICALMIPGVSGSFLLLAMGLYEPIVKAVSERDLSVIVVFCLGALLGAVSFVRALSWLFKTHRNTALAVMSGLMLGSLRALWPWKDGDFSNAGPVIGMIILGALIVAAFIVADRRKSTHQPAEVVEEDAPRV</sequence>
<dbReference type="Pfam" id="PF04018">
    <property type="entry name" value="VCA0040-like"/>
    <property type="match status" value="1"/>
</dbReference>
<keyword evidence="1" id="KW-0812">Transmembrane</keyword>
<dbReference type="EMBL" id="CP126969">
    <property type="protein sequence ID" value="WIM68738.1"/>
    <property type="molecule type" value="Genomic_DNA"/>
</dbReference>
<protein>
    <submittedName>
        <fullName evidence="2">DUF368 domain-containing protein</fullName>
    </submittedName>
</protein>
<dbReference type="PANTHER" id="PTHR37308">
    <property type="entry name" value="INTEGRAL MEMBRANE PROTEIN"/>
    <property type="match status" value="1"/>
</dbReference>
<feature type="transmembrane region" description="Helical" evidence="1">
    <location>
        <begin position="127"/>
        <end position="145"/>
    </location>
</feature>
<dbReference type="InterPro" id="IPR007163">
    <property type="entry name" value="VCA0040-like"/>
</dbReference>
<gene>
    <name evidence="2" type="ORF">QP027_04955</name>
</gene>
<dbReference type="PANTHER" id="PTHR37308:SF1">
    <property type="entry name" value="POLYPRENYL-PHOSPHATE TRANSPORTER"/>
    <property type="match status" value="1"/>
</dbReference>
<proteinExistence type="predicted"/>
<feature type="transmembrane region" description="Helical" evidence="1">
    <location>
        <begin position="257"/>
        <end position="275"/>
    </location>
</feature>
<feature type="transmembrane region" description="Helical" evidence="1">
    <location>
        <begin position="157"/>
        <end position="185"/>
    </location>
</feature>
<evidence type="ECO:0000313" key="2">
    <source>
        <dbReference type="EMBL" id="WIM68738.1"/>
    </source>
</evidence>
<keyword evidence="3" id="KW-1185">Reference proteome</keyword>
<reference evidence="2 3" key="1">
    <citation type="submission" date="2023-05" db="EMBL/GenBank/DDBJ databases">
        <title>Corynebacterium suedekumii sp. nov. and Corynebacterium breve sp. nov. isolated from raw cow's milk.</title>
        <authorList>
            <person name="Baer M.K."/>
            <person name="Mehl L."/>
            <person name="Hellmuth R."/>
            <person name="Marke G."/>
            <person name="Lipski A."/>
        </authorList>
    </citation>
    <scope>NUCLEOTIDE SEQUENCE [LARGE SCALE GENOMIC DNA]</scope>
    <source>
        <strain evidence="2 3">R4</strain>
    </source>
</reference>
<evidence type="ECO:0000256" key="1">
    <source>
        <dbReference type="SAM" id="Phobius"/>
    </source>
</evidence>
<feature type="transmembrane region" description="Helical" evidence="1">
    <location>
        <begin position="98"/>
        <end position="115"/>
    </location>
</feature>
<feature type="transmembrane region" description="Helical" evidence="1">
    <location>
        <begin position="20"/>
        <end position="47"/>
    </location>
</feature>
<keyword evidence="1" id="KW-0472">Membrane</keyword>
<feature type="transmembrane region" description="Helical" evidence="1">
    <location>
        <begin position="197"/>
        <end position="222"/>
    </location>
</feature>
<dbReference type="Proteomes" id="UP001225598">
    <property type="component" value="Chromosome"/>
</dbReference>